<evidence type="ECO:0000313" key="3">
    <source>
        <dbReference type="EMBL" id="TFE91425.1"/>
    </source>
</evidence>
<feature type="repeat" description="TPR" evidence="1">
    <location>
        <begin position="342"/>
        <end position="375"/>
    </location>
</feature>
<accession>A0A4Y8QBM0</accession>
<dbReference type="PROSITE" id="PS50005">
    <property type="entry name" value="TPR"/>
    <property type="match status" value="1"/>
</dbReference>
<dbReference type="Gene3D" id="3.90.550.10">
    <property type="entry name" value="Spore Coat Polysaccharide Biosynthesis Protein SpsA, Chain A"/>
    <property type="match status" value="1"/>
</dbReference>
<dbReference type="Pfam" id="PF13432">
    <property type="entry name" value="TPR_16"/>
    <property type="match status" value="1"/>
</dbReference>
<dbReference type="OrthoDB" id="9815923at2"/>
<dbReference type="EMBL" id="MYFO01000002">
    <property type="protein sequence ID" value="TFE91425.1"/>
    <property type="molecule type" value="Genomic_DNA"/>
</dbReference>
<dbReference type="InterPro" id="IPR001173">
    <property type="entry name" value="Glyco_trans_2-like"/>
</dbReference>
<gene>
    <name evidence="3" type="ORF">B5M42_03010</name>
</gene>
<dbReference type="Pfam" id="PF13428">
    <property type="entry name" value="TPR_14"/>
    <property type="match status" value="1"/>
</dbReference>
<sequence length="482" mass="54999">MEAALNYEPVRKLFQAKRFREAEEPCKQLVRANPLDAQSWVLLAEALLHQGFGRAARRLFERAWLLDPQAIWVEAAKQALGRTPDGDERFDIEGLLHVPRVTITAAVLAGNEEQSIADCLLSLEGAVDEIVVFATGADRTAEIAGQIAGVRVVPLAWQDHFAATRNEAMTYLHTDWVIWFDADERLLPEDASCVREAAGVFHTHPLLPVLHIWHLNKMRDTVVHDFSQVRLFPLRPGVRYWGRVHEQVGTNAGLYADDTYRRPVKIRYLHDGYDPDVVVRTGKLERNLRLLRLMLDEEPDNPGHWLFYGRESLLAGLDEEAERALLEALRLAAEQPRFGRVLDIYNLLVQLSMKRGNWEEAERWCREALEVNPDFPDAFFWLAQVQMKQAEALYREAEKGVRQAQRSLATYRGGVTADYRIGAWMAEMTLADIAFRSGKWSEARKLYARHMHRPEAQQLALKRLAWMDKEGAGPGRDAKPGV</sequence>
<dbReference type="InterPro" id="IPR019734">
    <property type="entry name" value="TPR_rpt"/>
</dbReference>
<evidence type="ECO:0000313" key="4">
    <source>
        <dbReference type="Proteomes" id="UP000298246"/>
    </source>
</evidence>
<dbReference type="SMART" id="SM00028">
    <property type="entry name" value="TPR"/>
    <property type="match status" value="2"/>
</dbReference>
<dbReference type="PANTHER" id="PTHR43630">
    <property type="entry name" value="POLY-BETA-1,6-N-ACETYL-D-GLUCOSAMINE SYNTHASE"/>
    <property type="match status" value="1"/>
</dbReference>
<dbReference type="Proteomes" id="UP000298246">
    <property type="component" value="Unassembled WGS sequence"/>
</dbReference>
<dbReference type="Pfam" id="PF00535">
    <property type="entry name" value="Glycos_transf_2"/>
    <property type="match status" value="1"/>
</dbReference>
<name>A0A4Y8QBM0_9BACL</name>
<dbReference type="PANTHER" id="PTHR43630:SF2">
    <property type="entry name" value="GLYCOSYLTRANSFERASE"/>
    <property type="match status" value="1"/>
</dbReference>
<keyword evidence="4" id="KW-1185">Reference proteome</keyword>
<evidence type="ECO:0000259" key="2">
    <source>
        <dbReference type="Pfam" id="PF00535"/>
    </source>
</evidence>
<dbReference type="RefSeq" id="WP_134749578.1">
    <property type="nucleotide sequence ID" value="NZ_MYFO02000004.1"/>
</dbReference>
<dbReference type="SUPFAM" id="SSF48452">
    <property type="entry name" value="TPR-like"/>
    <property type="match status" value="2"/>
</dbReference>
<feature type="domain" description="Glycosyltransferase 2-like" evidence="2">
    <location>
        <begin position="109"/>
        <end position="190"/>
    </location>
</feature>
<organism evidence="3 4">
    <name type="scientific">Paenibacillus athensensis</name>
    <dbReference type="NCBI Taxonomy" id="1967502"/>
    <lineage>
        <taxon>Bacteria</taxon>
        <taxon>Bacillati</taxon>
        <taxon>Bacillota</taxon>
        <taxon>Bacilli</taxon>
        <taxon>Bacillales</taxon>
        <taxon>Paenibacillaceae</taxon>
        <taxon>Paenibacillus</taxon>
    </lineage>
</organism>
<comment type="caution">
    <text evidence="3">The sequence shown here is derived from an EMBL/GenBank/DDBJ whole genome shotgun (WGS) entry which is preliminary data.</text>
</comment>
<protein>
    <recommendedName>
        <fullName evidence="2">Glycosyltransferase 2-like domain-containing protein</fullName>
    </recommendedName>
</protein>
<dbReference type="AlphaFoldDB" id="A0A4Y8QBM0"/>
<proteinExistence type="predicted"/>
<reference evidence="3 4" key="1">
    <citation type="submission" date="2017-03" db="EMBL/GenBank/DDBJ databases">
        <title>Isolation of Levoglucosan Utilizing Bacteria.</title>
        <authorList>
            <person name="Arya A.S."/>
        </authorList>
    </citation>
    <scope>NUCLEOTIDE SEQUENCE [LARGE SCALE GENOMIC DNA]</scope>
    <source>
        <strain evidence="3 4">MEC069</strain>
    </source>
</reference>
<keyword evidence="1" id="KW-0802">TPR repeat</keyword>
<dbReference type="SUPFAM" id="SSF53448">
    <property type="entry name" value="Nucleotide-diphospho-sugar transferases"/>
    <property type="match status" value="1"/>
</dbReference>
<dbReference type="InterPro" id="IPR011990">
    <property type="entry name" value="TPR-like_helical_dom_sf"/>
</dbReference>
<dbReference type="InterPro" id="IPR029044">
    <property type="entry name" value="Nucleotide-diphossugar_trans"/>
</dbReference>
<evidence type="ECO:0000256" key="1">
    <source>
        <dbReference type="PROSITE-ProRule" id="PRU00339"/>
    </source>
</evidence>
<dbReference type="Gene3D" id="1.25.40.10">
    <property type="entry name" value="Tetratricopeptide repeat domain"/>
    <property type="match status" value="2"/>
</dbReference>